<dbReference type="EMBL" id="NBSK02000003">
    <property type="protein sequence ID" value="KAJ0217200.1"/>
    <property type="molecule type" value="Genomic_DNA"/>
</dbReference>
<accession>A0A9R1W6W1</accession>
<evidence type="ECO:0000313" key="2">
    <source>
        <dbReference type="EMBL" id="KAJ0217200.1"/>
    </source>
</evidence>
<keyword evidence="1" id="KW-0812">Transmembrane</keyword>
<keyword evidence="1" id="KW-1133">Transmembrane helix</keyword>
<sequence>MGLNELFYQSRGQILLMDQLPSINHPLHHENLKPITINLQTRIVFTVLIAIFNFSTCTNVTSYMVIILDKSPIIPTIISQETSLIMFLLLMQMMILMLIFLLSTMTWPICPGGSPKINVSKLCLQFALLNHMITINPHEETTTCKCYSL</sequence>
<dbReference type="AlphaFoldDB" id="A0A9R1W6W1"/>
<gene>
    <name evidence="2" type="ORF">LSAT_V11C300124980</name>
</gene>
<name>A0A9R1W6W1_LACSA</name>
<feature type="transmembrane region" description="Helical" evidence="1">
    <location>
        <begin position="43"/>
        <end position="66"/>
    </location>
</feature>
<keyword evidence="3" id="KW-1185">Reference proteome</keyword>
<feature type="transmembrane region" description="Helical" evidence="1">
    <location>
        <begin position="87"/>
        <end position="109"/>
    </location>
</feature>
<protein>
    <submittedName>
        <fullName evidence="2">Uncharacterized protein</fullName>
    </submittedName>
</protein>
<dbReference type="Proteomes" id="UP000235145">
    <property type="component" value="Unassembled WGS sequence"/>
</dbReference>
<evidence type="ECO:0000313" key="3">
    <source>
        <dbReference type="Proteomes" id="UP000235145"/>
    </source>
</evidence>
<organism evidence="2 3">
    <name type="scientific">Lactuca sativa</name>
    <name type="common">Garden lettuce</name>
    <dbReference type="NCBI Taxonomy" id="4236"/>
    <lineage>
        <taxon>Eukaryota</taxon>
        <taxon>Viridiplantae</taxon>
        <taxon>Streptophyta</taxon>
        <taxon>Embryophyta</taxon>
        <taxon>Tracheophyta</taxon>
        <taxon>Spermatophyta</taxon>
        <taxon>Magnoliopsida</taxon>
        <taxon>eudicotyledons</taxon>
        <taxon>Gunneridae</taxon>
        <taxon>Pentapetalae</taxon>
        <taxon>asterids</taxon>
        <taxon>campanulids</taxon>
        <taxon>Asterales</taxon>
        <taxon>Asteraceae</taxon>
        <taxon>Cichorioideae</taxon>
        <taxon>Cichorieae</taxon>
        <taxon>Lactucinae</taxon>
        <taxon>Lactuca</taxon>
    </lineage>
</organism>
<comment type="caution">
    <text evidence="2">The sequence shown here is derived from an EMBL/GenBank/DDBJ whole genome shotgun (WGS) entry which is preliminary data.</text>
</comment>
<reference evidence="2 3" key="1">
    <citation type="journal article" date="2017" name="Nat. Commun.">
        <title>Genome assembly with in vitro proximity ligation data and whole-genome triplication in lettuce.</title>
        <authorList>
            <person name="Reyes-Chin-Wo S."/>
            <person name="Wang Z."/>
            <person name="Yang X."/>
            <person name="Kozik A."/>
            <person name="Arikit S."/>
            <person name="Song C."/>
            <person name="Xia L."/>
            <person name="Froenicke L."/>
            <person name="Lavelle D.O."/>
            <person name="Truco M.J."/>
            <person name="Xia R."/>
            <person name="Zhu S."/>
            <person name="Xu C."/>
            <person name="Xu H."/>
            <person name="Xu X."/>
            <person name="Cox K."/>
            <person name="Korf I."/>
            <person name="Meyers B.C."/>
            <person name="Michelmore R.W."/>
        </authorList>
    </citation>
    <scope>NUCLEOTIDE SEQUENCE [LARGE SCALE GENOMIC DNA]</scope>
    <source>
        <strain evidence="3">cv. Salinas</strain>
        <tissue evidence="2">Seedlings</tissue>
    </source>
</reference>
<proteinExistence type="predicted"/>
<evidence type="ECO:0000256" key="1">
    <source>
        <dbReference type="SAM" id="Phobius"/>
    </source>
</evidence>
<keyword evidence="1" id="KW-0472">Membrane</keyword>